<evidence type="ECO:0000313" key="2">
    <source>
        <dbReference type="EMBL" id="SDM11698.1"/>
    </source>
</evidence>
<protein>
    <submittedName>
        <fullName evidence="2">Uncharacterized protein</fullName>
    </submittedName>
</protein>
<dbReference type="RefSeq" id="WP_143017422.1">
    <property type="nucleotide sequence ID" value="NZ_FNFO01000010.1"/>
</dbReference>
<evidence type="ECO:0000256" key="1">
    <source>
        <dbReference type="SAM" id="Phobius"/>
    </source>
</evidence>
<evidence type="ECO:0000313" key="3">
    <source>
        <dbReference type="Proteomes" id="UP000198510"/>
    </source>
</evidence>
<feature type="transmembrane region" description="Helical" evidence="1">
    <location>
        <begin position="43"/>
        <end position="65"/>
    </location>
</feature>
<feature type="transmembrane region" description="Helical" evidence="1">
    <location>
        <begin position="12"/>
        <end position="31"/>
    </location>
</feature>
<keyword evidence="1" id="KW-0812">Transmembrane</keyword>
<dbReference type="EMBL" id="FNFO01000010">
    <property type="protein sequence ID" value="SDM11698.1"/>
    <property type="molecule type" value="Genomic_DNA"/>
</dbReference>
<organism evidence="2 3">
    <name type="scientific">Catalinimonas alkaloidigena</name>
    <dbReference type="NCBI Taxonomy" id="1075417"/>
    <lineage>
        <taxon>Bacteria</taxon>
        <taxon>Pseudomonadati</taxon>
        <taxon>Bacteroidota</taxon>
        <taxon>Cytophagia</taxon>
        <taxon>Cytophagales</taxon>
        <taxon>Catalimonadaceae</taxon>
        <taxon>Catalinimonas</taxon>
    </lineage>
</organism>
<feature type="transmembrane region" description="Helical" evidence="1">
    <location>
        <begin position="115"/>
        <end position="135"/>
    </location>
</feature>
<accession>A0A1G9QL07</accession>
<feature type="transmembrane region" description="Helical" evidence="1">
    <location>
        <begin position="77"/>
        <end position="103"/>
    </location>
</feature>
<dbReference type="Proteomes" id="UP000198510">
    <property type="component" value="Unassembled WGS sequence"/>
</dbReference>
<sequence>MREMLKQYCGECRLILGMVCWWSGAFLSFSGEGLADVPIPTTVPALLAAYLLLWMGALATNFGLFQLIRPAHRYFRTLFYLLLGLSAFGWSVFAGSALLHLFQAEVPTWPALHEGWTIAALGTLTSWMLMGTWLISRQQWFAGASLLAISGWLLYSCLHLGVNMPPVLFYTLAGLLSLYPLLHQKEAEPNAPLAPQEQY</sequence>
<proteinExistence type="predicted"/>
<keyword evidence="3" id="KW-1185">Reference proteome</keyword>
<reference evidence="2 3" key="1">
    <citation type="submission" date="2016-10" db="EMBL/GenBank/DDBJ databases">
        <authorList>
            <person name="de Groot N.N."/>
        </authorList>
    </citation>
    <scope>NUCLEOTIDE SEQUENCE [LARGE SCALE GENOMIC DNA]</scope>
    <source>
        <strain evidence="2 3">DSM 25186</strain>
    </source>
</reference>
<name>A0A1G9QL07_9BACT</name>
<keyword evidence="1" id="KW-0472">Membrane</keyword>
<dbReference type="AlphaFoldDB" id="A0A1G9QL07"/>
<feature type="transmembrane region" description="Helical" evidence="1">
    <location>
        <begin position="140"/>
        <end position="161"/>
    </location>
</feature>
<gene>
    <name evidence="2" type="ORF">SAMN05421823_110212</name>
</gene>
<keyword evidence="1" id="KW-1133">Transmembrane helix</keyword>